<gene>
    <name evidence="1" type="ORF">HPB49_005181</name>
</gene>
<organism evidence="1 2">
    <name type="scientific">Dermacentor silvarum</name>
    <name type="common">Tick</name>
    <dbReference type="NCBI Taxonomy" id="543639"/>
    <lineage>
        <taxon>Eukaryota</taxon>
        <taxon>Metazoa</taxon>
        <taxon>Ecdysozoa</taxon>
        <taxon>Arthropoda</taxon>
        <taxon>Chelicerata</taxon>
        <taxon>Arachnida</taxon>
        <taxon>Acari</taxon>
        <taxon>Parasitiformes</taxon>
        <taxon>Ixodida</taxon>
        <taxon>Ixodoidea</taxon>
        <taxon>Ixodidae</taxon>
        <taxon>Rhipicephalinae</taxon>
        <taxon>Dermacentor</taxon>
    </lineage>
</organism>
<reference evidence="1" key="1">
    <citation type="submission" date="2020-05" db="EMBL/GenBank/DDBJ databases">
        <title>Large-scale comparative analyses of tick genomes elucidate their genetic diversity and vector capacities.</title>
        <authorList>
            <person name="Jia N."/>
            <person name="Wang J."/>
            <person name="Shi W."/>
            <person name="Du L."/>
            <person name="Sun Y."/>
            <person name="Zhan W."/>
            <person name="Jiang J."/>
            <person name="Wang Q."/>
            <person name="Zhang B."/>
            <person name="Ji P."/>
            <person name="Sakyi L.B."/>
            <person name="Cui X."/>
            <person name="Yuan T."/>
            <person name="Jiang B."/>
            <person name="Yang W."/>
            <person name="Lam T.T.-Y."/>
            <person name="Chang Q."/>
            <person name="Ding S."/>
            <person name="Wang X."/>
            <person name="Zhu J."/>
            <person name="Ruan X."/>
            <person name="Zhao L."/>
            <person name="Wei J."/>
            <person name="Que T."/>
            <person name="Du C."/>
            <person name="Cheng J."/>
            <person name="Dai P."/>
            <person name="Han X."/>
            <person name="Huang E."/>
            <person name="Gao Y."/>
            <person name="Liu J."/>
            <person name="Shao H."/>
            <person name="Ye R."/>
            <person name="Li L."/>
            <person name="Wei W."/>
            <person name="Wang X."/>
            <person name="Wang C."/>
            <person name="Yang T."/>
            <person name="Huo Q."/>
            <person name="Li W."/>
            <person name="Guo W."/>
            <person name="Chen H."/>
            <person name="Zhou L."/>
            <person name="Ni X."/>
            <person name="Tian J."/>
            <person name="Zhou Y."/>
            <person name="Sheng Y."/>
            <person name="Liu T."/>
            <person name="Pan Y."/>
            <person name="Xia L."/>
            <person name="Li J."/>
            <person name="Zhao F."/>
            <person name="Cao W."/>
        </authorList>
    </citation>
    <scope>NUCLEOTIDE SEQUENCE</scope>
    <source>
        <strain evidence="1">Dsil-2018</strain>
    </source>
</reference>
<evidence type="ECO:0000313" key="1">
    <source>
        <dbReference type="EMBL" id="KAH7978311.1"/>
    </source>
</evidence>
<protein>
    <submittedName>
        <fullName evidence="1">Uncharacterized protein</fullName>
    </submittedName>
</protein>
<dbReference type="EMBL" id="CM023470">
    <property type="protein sequence ID" value="KAH7978311.1"/>
    <property type="molecule type" value="Genomic_DNA"/>
</dbReference>
<comment type="caution">
    <text evidence="1">The sequence shown here is derived from an EMBL/GenBank/DDBJ whole genome shotgun (WGS) entry which is preliminary data.</text>
</comment>
<evidence type="ECO:0000313" key="2">
    <source>
        <dbReference type="Proteomes" id="UP000821865"/>
    </source>
</evidence>
<dbReference type="Proteomes" id="UP000821865">
    <property type="component" value="Chromosome 1"/>
</dbReference>
<proteinExistence type="predicted"/>
<keyword evidence="2" id="KW-1185">Reference proteome</keyword>
<name>A0ACB8DVK9_DERSI</name>
<sequence length="617" mass="68973">MAASLESILSRLLVPDNAVIVQATQELKEAYKDPNIVQHLCHALCMSENVQVRQYSAVLLRKKLYRLRSWRKLSLETQNGLKSGLLQRITTEREKAVVLAVCQLVAVIAKHECQRRPWTELQQLLSALMHSKNIDECTLGFHMASVISSVAPEVFSNHFKPLFKLFGDCLQSCGDDQICFYVIKSMTALVSSIGTDDANCFQVLIPYVMEVIRRLASSSEDKAVEALELFDELIDSEIAILLPHIRPLIKLCLEKDALAATNRSQKAFRGKKCKYPELEGKLVKYVIDTRNDGYAVSTDMVRVKALNIARHMEIPKAQFKASRGWATRFMNRNQLSIRRRTELGHLTDRVKDRLATTRTDLAVIPGGLTSVLQPLDAIVKHKLIPELLDVLFPIMEEVSAGELDRVEDEEEDEQSCQSPSACAAQLIDTMALHLPPEKLLPPLFQHVDKYVKSDKASQRRAAYLAIAVIAEGCSEAIRQKHLPAFVQAICEGVLDNDVHVRNAALFALGQFADFLQKHRASASAPITSEDVGRGSSLLSSLCPLSLVFGTMSAMLSSKGKYSEREKQRDNFNLHDESTRAYDWLSEQALQAGQYHFLQGGCRRLARYDAVKVVRAGG</sequence>
<accession>A0ACB8DVK9</accession>